<comment type="catalytic activity">
    <reaction evidence="5 6">
        <text>dTDP-beta-L-rhamnose + NADP(+) = dTDP-4-dehydro-beta-L-rhamnose + NADPH + H(+)</text>
        <dbReference type="Rhea" id="RHEA:21796"/>
        <dbReference type="ChEBI" id="CHEBI:15378"/>
        <dbReference type="ChEBI" id="CHEBI:57510"/>
        <dbReference type="ChEBI" id="CHEBI:57783"/>
        <dbReference type="ChEBI" id="CHEBI:58349"/>
        <dbReference type="ChEBI" id="CHEBI:62830"/>
        <dbReference type="EC" id="1.1.1.133"/>
    </reaction>
</comment>
<comment type="similarity">
    <text evidence="2 6">Belongs to the dTDP-4-dehydrorhamnose reductase family.</text>
</comment>
<comment type="function">
    <text evidence="6">Catalyzes the reduction of dTDP-6-deoxy-L-lyxo-4-hexulose to yield dTDP-L-rhamnose.</text>
</comment>
<dbReference type="PANTHER" id="PTHR10491:SF4">
    <property type="entry name" value="METHIONINE ADENOSYLTRANSFERASE 2 SUBUNIT BETA"/>
    <property type="match status" value="1"/>
</dbReference>
<evidence type="ECO:0000256" key="3">
    <source>
        <dbReference type="ARBA" id="ARBA00012929"/>
    </source>
</evidence>
<dbReference type="EMBL" id="MFNE01000030">
    <property type="protein sequence ID" value="OGG94993.1"/>
    <property type="molecule type" value="Genomic_DNA"/>
</dbReference>
<dbReference type="InterPro" id="IPR029903">
    <property type="entry name" value="RmlD-like-bd"/>
</dbReference>
<dbReference type="Proteomes" id="UP000178449">
    <property type="component" value="Unassembled WGS sequence"/>
</dbReference>
<accession>A0A1F6GA47</accession>
<dbReference type="PANTHER" id="PTHR10491">
    <property type="entry name" value="DTDP-4-DEHYDRORHAMNOSE REDUCTASE"/>
    <property type="match status" value="1"/>
</dbReference>
<dbReference type="Gene3D" id="3.40.50.720">
    <property type="entry name" value="NAD(P)-binding Rossmann-like Domain"/>
    <property type="match status" value="1"/>
</dbReference>
<evidence type="ECO:0000256" key="1">
    <source>
        <dbReference type="ARBA" id="ARBA00004781"/>
    </source>
</evidence>
<comment type="cofactor">
    <cofactor evidence="6">
        <name>Mg(2+)</name>
        <dbReference type="ChEBI" id="CHEBI:18420"/>
    </cofactor>
    <text evidence="6">Binds 1 Mg(2+) ion per monomer.</text>
</comment>
<dbReference type="EC" id="1.1.1.133" evidence="3 6"/>
<dbReference type="GO" id="GO:0005829">
    <property type="term" value="C:cytosol"/>
    <property type="evidence" value="ECO:0007669"/>
    <property type="project" value="TreeGrafter"/>
</dbReference>
<dbReference type="STRING" id="1817772.A2527_06545"/>
<keyword evidence="6" id="KW-0521">NADP</keyword>
<keyword evidence="6" id="KW-0560">Oxidoreductase</keyword>
<protein>
    <recommendedName>
        <fullName evidence="4 6">dTDP-4-dehydrorhamnose reductase</fullName>
        <ecNumber evidence="3 6">1.1.1.133</ecNumber>
    </recommendedName>
</protein>
<reference evidence="8 9" key="1">
    <citation type="journal article" date="2016" name="Nat. Commun.">
        <title>Thousands of microbial genomes shed light on interconnected biogeochemical processes in an aquifer system.</title>
        <authorList>
            <person name="Anantharaman K."/>
            <person name="Brown C.T."/>
            <person name="Hug L.A."/>
            <person name="Sharon I."/>
            <person name="Castelle C.J."/>
            <person name="Probst A.J."/>
            <person name="Thomas B.C."/>
            <person name="Singh A."/>
            <person name="Wilkins M.J."/>
            <person name="Karaoz U."/>
            <person name="Brodie E.L."/>
            <person name="Williams K.H."/>
            <person name="Hubbard S.S."/>
            <person name="Banfield J.F."/>
        </authorList>
    </citation>
    <scope>NUCLEOTIDE SEQUENCE [LARGE SCALE GENOMIC DNA]</scope>
</reference>
<dbReference type="InterPro" id="IPR005913">
    <property type="entry name" value="dTDP_dehydrorham_reduct"/>
</dbReference>
<dbReference type="AlphaFoldDB" id="A0A1F6GA47"/>
<organism evidence="8 9">
    <name type="scientific">Candidatus Lambdaproteobacteria bacterium RIFOXYD2_FULL_50_16</name>
    <dbReference type="NCBI Taxonomy" id="1817772"/>
    <lineage>
        <taxon>Bacteria</taxon>
        <taxon>Pseudomonadati</taxon>
        <taxon>Pseudomonadota</taxon>
        <taxon>Candidatus Lambdaproteobacteria</taxon>
    </lineage>
</organism>
<feature type="domain" description="RmlD-like substrate binding" evidence="7">
    <location>
        <begin position="3"/>
        <end position="285"/>
    </location>
</feature>
<evidence type="ECO:0000256" key="4">
    <source>
        <dbReference type="ARBA" id="ARBA00017099"/>
    </source>
</evidence>
<dbReference type="CDD" id="cd05254">
    <property type="entry name" value="dTDP_HR_like_SDR_e"/>
    <property type="match status" value="1"/>
</dbReference>
<dbReference type="GO" id="GO:0008831">
    <property type="term" value="F:dTDP-4-dehydrorhamnose reductase activity"/>
    <property type="evidence" value="ECO:0007669"/>
    <property type="project" value="UniProtKB-EC"/>
</dbReference>
<evidence type="ECO:0000256" key="5">
    <source>
        <dbReference type="ARBA" id="ARBA00048200"/>
    </source>
</evidence>
<evidence type="ECO:0000313" key="8">
    <source>
        <dbReference type="EMBL" id="OGG94993.1"/>
    </source>
</evidence>
<gene>
    <name evidence="8" type="ORF">A2527_06545</name>
</gene>
<comment type="caution">
    <text evidence="8">The sequence shown here is derived from an EMBL/GenBank/DDBJ whole genome shotgun (WGS) entry which is preliminary data.</text>
</comment>
<comment type="pathway">
    <text evidence="1 6">Carbohydrate biosynthesis; dTDP-L-rhamnose biosynthesis.</text>
</comment>
<evidence type="ECO:0000256" key="2">
    <source>
        <dbReference type="ARBA" id="ARBA00010944"/>
    </source>
</evidence>
<dbReference type="SUPFAM" id="SSF51735">
    <property type="entry name" value="NAD(P)-binding Rossmann-fold domains"/>
    <property type="match status" value="1"/>
</dbReference>
<dbReference type="NCBIfam" id="TIGR01214">
    <property type="entry name" value="rmlD"/>
    <property type="match status" value="1"/>
</dbReference>
<dbReference type="InterPro" id="IPR036291">
    <property type="entry name" value="NAD(P)-bd_dom_sf"/>
</dbReference>
<proteinExistence type="inferred from homology"/>
<evidence type="ECO:0000259" key="7">
    <source>
        <dbReference type="Pfam" id="PF04321"/>
    </source>
</evidence>
<dbReference type="UniPathway" id="UPA00124"/>
<evidence type="ECO:0000256" key="6">
    <source>
        <dbReference type="RuleBase" id="RU364082"/>
    </source>
</evidence>
<sequence>MKRLLITGANGQLGSRIQGLWKTGYEVLCPDRQVLDLSRPEKIGPWIKANRPDLIFNCAAYTAVDKAEAEAELAHLINTNAPAELAKAAKALKIPLIHYSTDYVFDGTKPGPYLESDPTAPLNQYGRSKALGEEAVLAEGDLVYILRVSWLYSRSHPCFYQTMVRLLKERDELKVVNDQIGAPTAAGWAAFESGILAEKLLSWDLERSKTHRGIYHLSASGQISWYEFAQEILKSLNLVGQVDCNISPIPADQYPLPAKRPQNSILSNQKRALIFGRPQMDWRTQFYAEVGSQLRQT</sequence>
<name>A0A1F6GA47_9PROT</name>
<dbReference type="Pfam" id="PF04321">
    <property type="entry name" value="RmlD_sub_bind"/>
    <property type="match status" value="1"/>
</dbReference>
<dbReference type="Gene3D" id="3.90.25.10">
    <property type="entry name" value="UDP-galactose 4-epimerase, domain 1"/>
    <property type="match status" value="1"/>
</dbReference>
<evidence type="ECO:0000313" key="9">
    <source>
        <dbReference type="Proteomes" id="UP000178449"/>
    </source>
</evidence>
<dbReference type="GO" id="GO:0019305">
    <property type="term" value="P:dTDP-rhamnose biosynthetic process"/>
    <property type="evidence" value="ECO:0007669"/>
    <property type="project" value="UniProtKB-UniPathway"/>
</dbReference>